<name>A0A6C0AET0_9ZZZZ</name>
<accession>A0A6C0AET0</accession>
<reference evidence="1" key="1">
    <citation type="journal article" date="2020" name="Nature">
        <title>Giant virus diversity and host interactions through global metagenomics.</title>
        <authorList>
            <person name="Schulz F."/>
            <person name="Roux S."/>
            <person name="Paez-Espino D."/>
            <person name="Jungbluth S."/>
            <person name="Walsh D.A."/>
            <person name="Denef V.J."/>
            <person name="McMahon K.D."/>
            <person name="Konstantinidis K.T."/>
            <person name="Eloe-Fadrosh E.A."/>
            <person name="Kyrpides N.C."/>
            <person name="Woyke T."/>
        </authorList>
    </citation>
    <scope>NUCLEOTIDE SEQUENCE</scope>
    <source>
        <strain evidence="1">GVMAG-S-1021933-23</strain>
    </source>
</reference>
<protein>
    <submittedName>
        <fullName evidence="1">Uncharacterized protein</fullName>
    </submittedName>
</protein>
<proteinExistence type="predicted"/>
<dbReference type="EMBL" id="MN740593">
    <property type="protein sequence ID" value="QHS77875.1"/>
    <property type="molecule type" value="Genomic_DNA"/>
</dbReference>
<dbReference type="AlphaFoldDB" id="A0A6C0AET0"/>
<sequence length="125" mass="14873">MILLKLLHRVRFYEFSDYFVKCIIEESISKIDFMIKNLNIEDIFLFGGVTTSLQNQKIFSFKFLFKKLKELKSFDSIILEIGENLESLIDKNIDLTQEEKILLKNDTIYVSENLVEKMIYECKKI</sequence>
<evidence type="ECO:0000313" key="1">
    <source>
        <dbReference type="EMBL" id="QHS77875.1"/>
    </source>
</evidence>
<organism evidence="1">
    <name type="scientific">viral metagenome</name>
    <dbReference type="NCBI Taxonomy" id="1070528"/>
    <lineage>
        <taxon>unclassified sequences</taxon>
        <taxon>metagenomes</taxon>
        <taxon>organismal metagenomes</taxon>
    </lineage>
</organism>